<evidence type="ECO:0000256" key="2">
    <source>
        <dbReference type="ARBA" id="ARBA00022692"/>
    </source>
</evidence>
<feature type="transmembrane region" description="Helical" evidence="6">
    <location>
        <begin position="246"/>
        <end position="272"/>
    </location>
</feature>
<reference evidence="8" key="1">
    <citation type="submission" date="2023-07" db="EMBL/GenBank/DDBJ databases">
        <title>Functional and genomic diversity of the sorghum phyllosphere microbiome.</title>
        <authorList>
            <person name="Shade A."/>
        </authorList>
    </citation>
    <scope>NUCLEOTIDE SEQUENCE</scope>
    <source>
        <strain evidence="8">SORGH_AS_1067</strain>
    </source>
</reference>
<evidence type="ECO:0000256" key="6">
    <source>
        <dbReference type="SAM" id="Phobius"/>
    </source>
</evidence>
<proteinExistence type="predicted"/>
<feature type="transmembrane region" description="Helical" evidence="6">
    <location>
        <begin position="144"/>
        <end position="164"/>
    </location>
</feature>
<dbReference type="EMBL" id="JAUTAN010000001">
    <property type="protein sequence ID" value="MDQ1104525.1"/>
    <property type="molecule type" value="Genomic_DNA"/>
</dbReference>
<dbReference type="InterPro" id="IPR049453">
    <property type="entry name" value="Memb_transporter_dom"/>
</dbReference>
<feature type="domain" description="Integral membrane bound transporter" evidence="7">
    <location>
        <begin position="203"/>
        <end position="328"/>
    </location>
</feature>
<gene>
    <name evidence="8" type="ORF">QE405_001809</name>
</gene>
<name>A0AAJ1TYU3_9ACTN</name>
<feature type="transmembrane region" description="Helical" evidence="6">
    <location>
        <begin position="44"/>
        <end position="61"/>
    </location>
</feature>
<feature type="transmembrane region" description="Helical" evidence="6">
    <location>
        <begin position="21"/>
        <end position="38"/>
    </location>
</feature>
<sequence length="363" mass="36941">MERFGAHLRDVLRFHPASGTRVVALRATLTVLVPLLALWAVDHLAWGLFAVFGGFAAVYGGGTPFTGRWRIQVHAGALLVGATLLGTAIGISPHRAWLVVPAAAAAGAVLTAVSDRRRWVPPGPLFGVFAVGACAAHPSRPGDLLAALGVAAGTAALAVALGLVDERRARVPREPHHGRVPFPHDLERHRLHVARVAVAVLLAGGAATASGIGHPYLAMVAAVAPLSAPVLRAQVTRGTQRAVGTVLGVGLAFVLLSLHLPPLAAVLLAAALQGLTELLVVRNYAAALVFITPLALLMGQLAAPLPVGGLVLDRLLETLLGTLLGMLVAAATRERGALPAPGHGTGHPPGHGTGAAGTDEVAG</sequence>
<feature type="compositionally biased region" description="Gly residues" evidence="5">
    <location>
        <begin position="343"/>
        <end position="355"/>
    </location>
</feature>
<comment type="caution">
    <text evidence="8">The sequence shown here is derived from an EMBL/GenBank/DDBJ whole genome shotgun (WGS) entry which is preliminary data.</text>
</comment>
<dbReference type="Pfam" id="PF13515">
    <property type="entry name" value="FUSC_2"/>
    <property type="match status" value="1"/>
</dbReference>
<keyword evidence="4 6" id="KW-0472">Membrane</keyword>
<comment type="subcellular location">
    <subcellularLocation>
        <location evidence="1">Membrane</location>
        <topology evidence="1">Multi-pass membrane protein</topology>
    </subcellularLocation>
</comment>
<evidence type="ECO:0000259" key="7">
    <source>
        <dbReference type="Pfam" id="PF13515"/>
    </source>
</evidence>
<evidence type="ECO:0000313" key="9">
    <source>
        <dbReference type="Proteomes" id="UP001239215"/>
    </source>
</evidence>
<feature type="transmembrane region" description="Helical" evidence="6">
    <location>
        <begin position="97"/>
        <end position="113"/>
    </location>
</feature>
<dbReference type="RefSeq" id="WP_307199947.1">
    <property type="nucleotide sequence ID" value="NZ_JAUTAN010000001.1"/>
</dbReference>
<evidence type="ECO:0000256" key="4">
    <source>
        <dbReference type="ARBA" id="ARBA00023136"/>
    </source>
</evidence>
<keyword evidence="2 6" id="KW-0812">Transmembrane</keyword>
<feature type="transmembrane region" description="Helical" evidence="6">
    <location>
        <begin position="284"/>
        <end position="303"/>
    </location>
</feature>
<feature type="transmembrane region" description="Helical" evidence="6">
    <location>
        <begin position="73"/>
        <end position="91"/>
    </location>
</feature>
<feature type="region of interest" description="Disordered" evidence="5">
    <location>
        <begin position="338"/>
        <end position="363"/>
    </location>
</feature>
<dbReference type="GO" id="GO:0016020">
    <property type="term" value="C:membrane"/>
    <property type="evidence" value="ECO:0007669"/>
    <property type="project" value="UniProtKB-SubCell"/>
</dbReference>
<evidence type="ECO:0000313" key="8">
    <source>
        <dbReference type="EMBL" id="MDQ1104525.1"/>
    </source>
</evidence>
<evidence type="ECO:0000256" key="5">
    <source>
        <dbReference type="SAM" id="MobiDB-lite"/>
    </source>
</evidence>
<evidence type="ECO:0000256" key="1">
    <source>
        <dbReference type="ARBA" id="ARBA00004141"/>
    </source>
</evidence>
<organism evidence="8 9">
    <name type="scientific">Nocardioides zeae</name>
    <dbReference type="NCBI Taxonomy" id="1457234"/>
    <lineage>
        <taxon>Bacteria</taxon>
        <taxon>Bacillati</taxon>
        <taxon>Actinomycetota</taxon>
        <taxon>Actinomycetes</taxon>
        <taxon>Propionibacteriales</taxon>
        <taxon>Nocardioidaceae</taxon>
        <taxon>Nocardioides</taxon>
    </lineage>
</organism>
<accession>A0AAJ1TYU3</accession>
<feature type="transmembrane region" description="Helical" evidence="6">
    <location>
        <begin position="120"/>
        <end position="138"/>
    </location>
</feature>
<dbReference type="Proteomes" id="UP001239215">
    <property type="component" value="Unassembled WGS sequence"/>
</dbReference>
<feature type="transmembrane region" description="Helical" evidence="6">
    <location>
        <begin position="196"/>
        <end position="226"/>
    </location>
</feature>
<protein>
    <recommendedName>
        <fullName evidence="7">Integral membrane bound transporter domain-containing protein</fullName>
    </recommendedName>
</protein>
<dbReference type="AlphaFoldDB" id="A0AAJ1TYU3"/>
<evidence type="ECO:0000256" key="3">
    <source>
        <dbReference type="ARBA" id="ARBA00022989"/>
    </source>
</evidence>
<keyword evidence="3 6" id="KW-1133">Transmembrane helix</keyword>